<proteinExistence type="predicted"/>
<dbReference type="NCBIfam" id="NF033748">
    <property type="entry name" value="class_F_sortase"/>
    <property type="match status" value="1"/>
</dbReference>
<dbReference type="Gene3D" id="2.40.260.10">
    <property type="entry name" value="Sortase"/>
    <property type="match status" value="1"/>
</dbReference>
<comment type="caution">
    <text evidence="4">The sequence shown here is derived from an EMBL/GenBank/DDBJ whole genome shotgun (WGS) entry which is preliminary data.</text>
</comment>
<accession>A0ABR9J9R3</accession>
<dbReference type="Pfam" id="PF04203">
    <property type="entry name" value="Sortase"/>
    <property type="match status" value="1"/>
</dbReference>
<feature type="region of interest" description="Disordered" evidence="2">
    <location>
        <begin position="38"/>
        <end position="110"/>
    </location>
</feature>
<dbReference type="Proteomes" id="UP000636579">
    <property type="component" value="Unassembled WGS sequence"/>
</dbReference>
<evidence type="ECO:0000256" key="1">
    <source>
        <dbReference type="ARBA" id="ARBA00022801"/>
    </source>
</evidence>
<name>A0ABR9J9R3_9MICC</name>
<evidence type="ECO:0000313" key="4">
    <source>
        <dbReference type="EMBL" id="MBE1515736.1"/>
    </source>
</evidence>
<dbReference type="EMBL" id="JADBEE010000002">
    <property type="protein sequence ID" value="MBE1515736.1"/>
    <property type="molecule type" value="Genomic_DNA"/>
</dbReference>
<protein>
    <submittedName>
        <fullName evidence="4">Sortase (Surface protein transpeptidase)</fullName>
    </submittedName>
</protein>
<feature type="chain" id="PRO_5047366853" evidence="3">
    <location>
        <begin position="40"/>
        <end position="248"/>
    </location>
</feature>
<feature type="signal peptide" evidence="3">
    <location>
        <begin position="1"/>
        <end position="39"/>
    </location>
</feature>
<feature type="compositionally biased region" description="Acidic residues" evidence="2">
    <location>
        <begin position="65"/>
        <end position="81"/>
    </location>
</feature>
<dbReference type="InterPro" id="IPR023365">
    <property type="entry name" value="Sortase_dom-sf"/>
</dbReference>
<evidence type="ECO:0000313" key="5">
    <source>
        <dbReference type="Proteomes" id="UP000636579"/>
    </source>
</evidence>
<dbReference type="RefSeq" id="WP_192592533.1">
    <property type="nucleotide sequence ID" value="NZ_JADBEE010000002.1"/>
</dbReference>
<feature type="compositionally biased region" description="Acidic residues" evidence="2">
    <location>
        <begin position="88"/>
        <end position="98"/>
    </location>
</feature>
<feature type="compositionally biased region" description="Polar residues" evidence="2">
    <location>
        <begin position="46"/>
        <end position="62"/>
    </location>
</feature>
<dbReference type="InterPro" id="IPR042001">
    <property type="entry name" value="Sortase_F"/>
</dbReference>
<reference evidence="4 5" key="1">
    <citation type="submission" date="2020-10" db="EMBL/GenBank/DDBJ databases">
        <title>Sequencing the genomes of 1000 actinobacteria strains.</title>
        <authorList>
            <person name="Klenk H.-P."/>
        </authorList>
    </citation>
    <scope>NUCLEOTIDE SEQUENCE [LARGE SCALE GENOMIC DNA]</scope>
    <source>
        <strain evidence="4 5">DSM 15474</strain>
    </source>
</reference>
<evidence type="ECO:0000256" key="2">
    <source>
        <dbReference type="SAM" id="MobiDB-lite"/>
    </source>
</evidence>
<keyword evidence="1" id="KW-0378">Hydrolase</keyword>
<evidence type="ECO:0000256" key="3">
    <source>
        <dbReference type="SAM" id="SignalP"/>
    </source>
</evidence>
<dbReference type="SUPFAM" id="SSF63817">
    <property type="entry name" value="Sortase"/>
    <property type="match status" value="1"/>
</dbReference>
<gene>
    <name evidence="4" type="ORF">H4W26_002528</name>
</gene>
<sequence length="248" mass="26043">MHPRKTITDSHHLGKQSPRHRLIAVSALTALLLSGCAGGAEEDPAAQSTAAAVETPSTPSSSDAEPTDAEPTETESAEESSEATASPESDDASEPEVLEESRPASFSIPAIDADSELLHLGLRENNTLEVPPGAPGSPASWYTGSPTPGEAGPSVFLGHVDDSAGQPGVFAALPQLAEGDEISVYREDGNTAVFSVTKAEQYGKNDFPTLEVYGNTDEAELRLITCDGYNETTGEYEDNYVVYATLMN</sequence>
<dbReference type="CDD" id="cd05829">
    <property type="entry name" value="Sortase_F"/>
    <property type="match status" value="1"/>
</dbReference>
<keyword evidence="3" id="KW-0732">Signal</keyword>
<keyword evidence="5" id="KW-1185">Reference proteome</keyword>
<organism evidence="4 5">
    <name type="scientific">Nesterenkonia halotolerans</name>
    <dbReference type="NCBI Taxonomy" id="225325"/>
    <lineage>
        <taxon>Bacteria</taxon>
        <taxon>Bacillati</taxon>
        <taxon>Actinomycetota</taxon>
        <taxon>Actinomycetes</taxon>
        <taxon>Micrococcales</taxon>
        <taxon>Micrococcaceae</taxon>
        <taxon>Nesterenkonia</taxon>
    </lineage>
</organism>
<dbReference type="InterPro" id="IPR005754">
    <property type="entry name" value="Sortase"/>
</dbReference>